<comment type="caution">
    <text evidence="1">The sequence shown here is derived from an EMBL/GenBank/DDBJ whole genome shotgun (WGS) entry which is preliminary data.</text>
</comment>
<dbReference type="EMBL" id="JAESND010000003">
    <property type="protein sequence ID" value="MBM3115818.1"/>
    <property type="molecule type" value="Genomic_DNA"/>
</dbReference>
<sequence length="69" mass="7413">MIVSSLFAFFAGKNSDIVVNGRVNRMADLGGVERIDGRVLKISGDRASVCWPKGVKTEESLSSLVSIVE</sequence>
<accession>A0ABS2BJN5</accession>
<keyword evidence="2" id="KW-1185">Reference proteome</keyword>
<evidence type="ECO:0000313" key="1">
    <source>
        <dbReference type="EMBL" id="MBM3115818.1"/>
    </source>
</evidence>
<protein>
    <submittedName>
        <fullName evidence="1">Uncharacterized protein</fullName>
    </submittedName>
</protein>
<name>A0ABS2BJN5_9NEIS</name>
<proteinExistence type="predicted"/>
<dbReference type="RefSeq" id="WP_203537692.1">
    <property type="nucleotide sequence ID" value="NZ_JAESND010000003.1"/>
</dbReference>
<organism evidence="1 2">
    <name type="scientific">Jeongeupia naejangsanensis</name>
    <dbReference type="NCBI Taxonomy" id="613195"/>
    <lineage>
        <taxon>Bacteria</taxon>
        <taxon>Pseudomonadati</taxon>
        <taxon>Pseudomonadota</taxon>
        <taxon>Betaproteobacteria</taxon>
        <taxon>Neisseriales</taxon>
        <taxon>Chitinibacteraceae</taxon>
        <taxon>Jeongeupia</taxon>
    </lineage>
</organism>
<dbReference type="Proteomes" id="UP000809431">
    <property type="component" value="Unassembled WGS sequence"/>
</dbReference>
<gene>
    <name evidence="1" type="ORF">JMJ54_08245</name>
</gene>
<evidence type="ECO:0000313" key="2">
    <source>
        <dbReference type="Proteomes" id="UP000809431"/>
    </source>
</evidence>
<reference evidence="1 2" key="1">
    <citation type="submission" date="2021-01" db="EMBL/GenBank/DDBJ databases">
        <title>Draft Genome Sequence and Polyhydroxyalkanoate Biosynthetic Potential of Jeongeupia naejangsanensis Type Strain DSM 24253.</title>
        <authorList>
            <person name="Turrini P."/>
            <person name="Artuso I."/>
            <person name="Lugli G.A."/>
            <person name="Frangipani E."/>
            <person name="Ventura M."/>
            <person name="Visca P."/>
        </authorList>
    </citation>
    <scope>NUCLEOTIDE SEQUENCE [LARGE SCALE GENOMIC DNA]</scope>
    <source>
        <strain evidence="1 2">DSM 24253</strain>
    </source>
</reference>